<dbReference type="Ensembl" id="ENSCAFT00020036760.1">
    <property type="protein sequence ID" value="ENSCAFP00020031835.1"/>
    <property type="gene ID" value="ENSCAFG00020024819.1"/>
</dbReference>
<reference evidence="1" key="2">
    <citation type="submission" date="2025-09" db="UniProtKB">
        <authorList>
            <consortium name="Ensembl"/>
        </authorList>
    </citation>
    <scope>IDENTIFICATION</scope>
</reference>
<dbReference type="AlphaFoldDB" id="A0A8C0LL50"/>
<evidence type="ECO:0000313" key="2">
    <source>
        <dbReference type="Proteomes" id="UP000694391"/>
    </source>
</evidence>
<evidence type="ECO:0000313" key="1">
    <source>
        <dbReference type="Ensembl" id="ENSCAFP00020031835.1"/>
    </source>
</evidence>
<name>A0A8C0LL50_CANLU</name>
<organism evidence="1 2">
    <name type="scientific">Canis lupus dingo</name>
    <name type="common">dingo</name>
    <dbReference type="NCBI Taxonomy" id="286419"/>
    <lineage>
        <taxon>Eukaryota</taxon>
        <taxon>Metazoa</taxon>
        <taxon>Chordata</taxon>
        <taxon>Craniata</taxon>
        <taxon>Vertebrata</taxon>
        <taxon>Euteleostomi</taxon>
        <taxon>Mammalia</taxon>
        <taxon>Eutheria</taxon>
        <taxon>Laurasiatheria</taxon>
        <taxon>Carnivora</taxon>
        <taxon>Caniformia</taxon>
        <taxon>Canidae</taxon>
        <taxon>Canis</taxon>
    </lineage>
</organism>
<reference evidence="1" key="1">
    <citation type="submission" date="2025-08" db="UniProtKB">
        <authorList>
            <consortium name="Ensembl"/>
        </authorList>
    </citation>
    <scope>IDENTIFICATION</scope>
</reference>
<dbReference type="Proteomes" id="UP000694391">
    <property type="component" value="Unplaced"/>
</dbReference>
<proteinExistence type="predicted"/>
<protein>
    <submittedName>
        <fullName evidence="1">Uncharacterized protein</fullName>
    </submittedName>
</protein>
<sequence>MLLVRLPVNSRLLVVKFLRNQKVYRGGRESLGGSAVWCLPLAWRSPVLPTRNWCSYVVTRTISCHVQNGTYLQRALRHCAWPVSCPGSSYSGGETLLQSDVRDSDRAGVEVLPWALRVNCEEGSSGFVDPGWSGNTMRPMAFRPTAFSGCLNCSKVSADQATEGTGGQGGSAHCH</sequence>
<keyword evidence="2" id="KW-1185">Reference proteome</keyword>
<accession>A0A8C0LL50</accession>
<dbReference type="GeneTree" id="ENSGT00950000185963"/>